<dbReference type="InterPro" id="IPR050699">
    <property type="entry name" value="RNA-DNA_Helicase"/>
</dbReference>
<feature type="domain" description="Helicase C-terminal" evidence="6">
    <location>
        <begin position="275"/>
        <end position="449"/>
    </location>
</feature>
<dbReference type="SMART" id="SM01142">
    <property type="entry name" value="DSHCT"/>
    <property type="match status" value="1"/>
</dbReference>
<dbReference type="GO" id="GO:0070478">
    <property type="term" value="P:nuclear-transcribed mRNA catabolic process, 3'-5' exonucleolytic nonsense-mediated decay"/>
    <property type="evidence" value="ECO:0007669"/>
    <property type="project" value="TreeGrafter"/>
</dbReference>
<keyword evidence="1" id="KW-0547">Nucleotide-binding</keyword>
<dbReference type="Pfam" id="PF00270">
    <property type="entry name" value="DEAD"/>
    <property type="match status" value="1"/>
</dbReference>
<evidence type="ECO:0000256" key="4">
    <source>
        <dbReference type="ARBA" id="ARBA00022840"/>
    </source>
</evidence>
<dbReference type="PANTHER" id="PTHR12131">
    <property type="entry name" value="ATP-DEPENDENT RNA AND DNA HELICASE"/>
    <property type="match status" value="1"/>
</dbReference>
<organism evidence="7 8">
    <name type="scientific">Actinobaculum massiliense ACS-171-V-Col2</name>
    <dbReference type="NCBI Taxonomy" id="883066"/>
    <lineage>
        <taxon>Bacteria</taxon>
        <taxon>Bacillati</taxon>
        <taxon>Actinomycetota</taxon>
        <taxon>Actinomycetes</taxon>
        <taxon>Actinomycetales</taxon>
        <taxon>Actinomycetaceae</taxon>
        <taxon>Actinobaculum</taxon>
    </lineage>
</organism>
<dbReference type="PROSITE" id="PS51194">
    <property type="entry name" value="HELICASE_CTER"/>
    <property type="match status" value="1"/>
</dbReference>
<keyword evidence="8" id="KW-1185">Reference proteome</keyword>
<evidence type="ECO:0000313" key="8">
    <source>
        <dbReference type="Proteomes" id="UP000009888"/>
    </source>
</evidence>
<dbReference type="EMBL" id="AGWL01000008">
    <property type="protein sequence ID" value="EKU94636.1"/>
    <property type="molecule type" value="Genomic_DNA"/>
</dbReference>
<dbReference type="GO" id="GO:0004386">
    <property type="term" value="F:helicase activity"/>
    <property type="evidence" value="ECO:0007669"/>
    <property type="project" value="UniProtKB-KW"/>
</dbReference>
<dbReference type="SUPFAM" id="SSF52540">
    <property type="entry name" value="P-loop containing nucleoside triphosphate hydrolases"/>
    <property type="match status" value="1"/>
</dbReference>
<keyword evidence="4" id="KW-0067">ATP-binding</keyword>
<comment type="caution">
    <text evidence="7">The sequence shown here is derived from an EMBL/GenBank/DDBJ whole genome shotgun (WGS) entry which is preliminary data.</text>
</comment>
<gene>
    <name evidence="7" type="ORF">HMPREF9233_01583</name>
</gene>
<dbReference type="PROSITE" id="PS51192">
    <property type="entry name" value="HELICASE_ATP_BIND_1"/>
    <property type="match status" value="1"/>
</dbReference>
<dbReference type="Gene3D" id="1.10.3380.30">
    <property type="match status" value="1"/>
</dbReference>
<proteinExistence type="predicted"/>
<reference evidence="7 8" key="1">
    <citation type="submission" date="2012-09" db="EMBL/GenBank/DDBJ databases">
        <title>The Genome Sequence of Actinobaculum massiliae ACS-171-V-COL2.</title>
        <authorList>
            <consortium name="The Broad Institute Genome Sequencing Platform"/>
            <person name="Earl A."/>
            <person name="Ward D."/>
            <person name="Feldgarden M."/>
            <person name="Gevers D."/>
            <person name="Saerens B."/>
            <person name="Vaneechoutte M."/>
            <person name="Walker B."/>
            <person name="Young S.K."/>
            <person name="Zeng Q."/>
            <person name="Gargeya S."/>
            <person name="Fitzgerald M."/>
            <person name="Haas B."/>
            <person name="Abouelleil A."/>
            <person name="Alvarado L."/>
            <person name="Arachchi H.M."/>
            <person name="Berlin A."/>
            <person name="Chapman S.B."/>
            <person name="Goldberg J."/>
            <person name="Griggs A."/>
            <person name="Gujja S."/>
            <person name="Hansen M."/>
            <person name="Howarth C."/>
            <person name="Imamovic A."/>
            <person name="Larimer J."/>
            <person name="McCowen C."/>
            <person name="Montmayeur A."/>
            <person name="Murphy C."/>
            <person name="Neiman D."/>
            <person name="Pearson M."/>
            <person name="Priest M."/>
            <person name="Roberts A."/>
            <person name="Saif S."/>
            <person name="Shea T."/>
            <person name="Sisk P."/>
            <person name="Sykes S."/>
            <person name="Wortman J."/>
            <person name="Nusbaum C."/>
            <person name="Birren B."/>
        </authorList>
    </citation>
    <scope>NUCLEOTIDE SEQUENCE [LARGE SCALE GENOMIC DNA]</scope>
    <source>
        <strain evidence="8">ACS-171-V-Col2</strain>
    </source>
</reference>
<dbReference type="InterPro" id="IPR027417">
    <property type="entry name" value="P-loop_NTPase"/>
</dbReference>
<dbReference type="GO" id="GO:0005524">
    <property type="term" value="F:ATP binding"/>
    <property type="evidence" value="ECO:0007669"/>
    <property type="project" value="UniProtKB-KW"/>
</dbReference>
<dbReference type="InterPro" id="IPR001650">
    <property type="entry name" value="Helicase_C-like"/>
</dbReference>
<dbReference type="GO" id="GO:0055087">
    <property type="term" value="C:Ski complex"/>
    <property type="evidence" value="ECO:0007669"/>
    <property type="project" value="TreeGrafter"/>
</dbReference>
<dbReference type="RefSeq" id="WP_007001788.1">
    <property type="nucleotide sequence ID" value="NZ_JH992956.1"/>
</dbReference>
<dbReference type="HOGENOM" id="CLU_002902_4_1_11"/>
<dbReference type="PANTHER" id="PTHR12131:SF1">
    <property type="entry name" value="ATP-DEPENDENT RNA HELICASE SUPV3L1, MITOCHONDRIAL-RELATED"/>
    <property type="match status" value="1"/>
</dbReference>
<dbReference type="AlphaFoldDB" id="K9EFG0"/>
<dbReference type="eggNOG" id="COG0860">
    <property type="taxonomic scope" value="Bacteria"/>
</dbReference>
<evidence type="ECO:0000256" key="1">
    <source>
        <dbReference type="ARBA" id="ARBA00022741"/>
    </source>
</evidence>
<dbReference type="InterPro" id="IPR012961">
    <property type="entry name" value="Ski2/MTR4_C"/>
</dbReference>
<evidence type="ECO:0000259" key="5">
    <source>
        <dbReference type="PROSITE" id="PS51192"/>
    </source>
</evidence>
<evidence type="ECO:0000313" key="7">
    <source>
        <dbReference type="EMBL" id="EKU94636.1"/>
    </source>
</evidence>
<accession>K9EFG0</accession>
<dbReference type="SMART" id="SM00487">
    <property type="entry name" value="DEXDc"/>
    <property type="match status" value="1"/>
</dbReference>
<feature type="domain" description="Helicase ATP-binding" evidence="5">
    <location>
        <begin position="30"/>
        <end position="188"/>
    </location>
</feature>
<name>K9EFG0_9ACTO</name>
<dbReference type="SMART" id="SM00490">
    <property type="entry name" value="HELICc"/>
    <property type="match status" value="1"/>
</dbReference>
<dbReference type="GO" id="GO:0016787">
    <property type="term" value="F:hydrolase activity"/>
    <property type="evidence" value="ECO:0007669"/>
    <property type="project" value="UniProtKB-KW"/>
</dbReference>
<evidence type="ECO:0000256" key="3">
    <source>
        <dbReference type="ARBA" id="ARBA00022806"/>
    </source>
</evidence>
<keyword evidence="2" id="KW-0378">Hydrolase</keyword>
<dbReference type="Pfam" id="PF08148">
    <property type="entry name" value="DSHCT"/>
    <property type="match status" value="1"/>
</dbReference>
<evidence type="ECO:0000256" key="2">
    <source>
        <dbReference type="ARBA" id="ARBA00022801"/>
    </source>
</evidence>
<dbReference type="GO" id="GO:0003676">
    <property type="term" value="F:nucleic acid binding"/>
    <property type="evidence" value="ECO:0007669"/>
    <property type="project" value="InterPro"/>
</dbReference>
<evidence type="ECO:0008006" key="9">
    <source>
        <dbReference type="Google" id="ProtNLM"/>
    </source>
</evidence>
<dbReference type="InterPro" id="IPR014001">
    <property type="entry name" value="Helicase_ATP-bd"/>
</dbReference>
<dbReference type="Proteomes" id="UP000009888">
    <property type="component" value="Unassembled WGS sequence"/>
</dbReference>
<dbReference type="PATRIC" id="fig|883066.3.peg.1645"/>
<dbReference type="STRING" id="202789.GCA_001457435_00521"/>
<keyword evidence="3" id="KW-0347">Helicase</keyword>
<dbReference type="InterPro" id="IPR011545">
    <property type="entry name" value="DEAD/DEAH_box_helicase_dom"/>
</dbReference>
<evidence type="ECO:0000259" key="6">
    <source>
        <dbReference type="PROSITE" id="PS51194"/>
    </source>
</evidence>
<protein>
    <recommendedName>
        <fullName evidence="9">DEAD/DEAH box helicase</fullName>
    </recommendedName>
</protein>
<sequence>MVNESLLVTDYVESYRARGMTLDEFQVEACRSLARSRDVLVSAPTGSGKTVVAHFAVYLALASERRCVYTAPIKALSNQKFTELRELIGEDNVGLLTGDQTINRDAQIIVVTTEVLRNMLLHADPEIENFGYAVLDEVHYLSDRDRGPVWEETILSLPEHVRLVSLSATIANTDELASWMRSVRGPTDLIVSHTRPVPLEQSVALGKKFFPLYDDAAGSAPRPHPSLVNALRQREDEPPRRMGDKDRRRIIGQLANREMLPAIEFIFSRKGCDRAVDALLRREVVLTTDAERAQIREEIARLRDSMDDSNRRAVGFERAAQALERGYGAHHAGVYPPLKELTEKLMEHGLLRIVYATGTLALGIDMPVRTVVLEELTRWNGTSFVDLTATEYTQLIGRAGRRGKDAVGYGVVMGNSQTDAEYLAELGSGKVEPLLSAFQPSYNTVINLLSDRSYRSARDVMNRSFAQYQRNADLGNVTARLERVRRRIGAEEARLQCDRGNVVEYIRLRASGGRGRKSARKQAKREYREHIAQSFANLRTGSVYAYAAGRELFYGMVTSADRHRARVVDWNGDMYWLYEDELASEMRRLGEAEVPFGMSLKKADVRDQVADSILDVVAERADLGLDRDLLESWARFAPPRDEKVLEHPCASCPDIAQHVREGQELLALDRSERELAGIAESYEDSVGREFDATADVLLELGILQVADADSQTPGGREVRLGRGANQLREIHTETDLLLYTCLASLPEGALTSAQLAGWTSMFLNDDRLGSAYPRSRELFELARAARGEADFLRSVEAKHGIDRTPDVTPGCVDVFAQWAGGANLETCLEASRLSAGDFIGAARRLIDILGQIVVATEGTWISDLAHQARDAVRRRELVS</sequence>
<dbReference type="Gene3D" id="3.40.50.300">
    <property type="entry name" value="P-loop containing nucleotide triphosphate hydrolases"/>
    <property type="match status" value="2"/>
</dbReference>
<dbReference type="eggNOG" id="COG4581">
    <property type="taxonomic scope" value="Bacteria"/>
</dbReference>